<sequence length="262" mass="27776">MSATATTIQSTTRARAEALVAELTDNGDLDSLVHLARMIGSAQDALTDDMIGRLAGIAGGGIDMLDRVNRSGVVKALPAIAQMVDNGDLERITHLARLIGSAEDALTDDMVGRLAGIAGGGLDMLDRVNRSGVVKALPAIAQMVDNGDLERITHLARLIGSAEDALTDDMIGRRAHLASEGLSLFDRVTRSDGFMGMLQILERPDVQEAFTAFLEAVCIARTEAKEAAPSVGGLGPMLKLARDPQTQDAMRFMVSMASHLKR</sequence>
<proteinExistence type="predicted"/>
<name>A0A1P8UCY5_9GAMM</name>
<dbReference type="AlphaFoldDB" id="A0A1P8UCY5"/>
<dbReference type="STRING" id="1765967.BW247_00195"/>
<protein>
    <recommendedName>
        <fullName evidence="3">DUF1641 domain-containing protein</fullName>
    </recommendedName>
</protein>
<evidence type="ECO:0000313" key="2">
    <source>
        <dbReference type="Proteomes" id="UP000243807"/>
    </source>
</evidence>
<dbReference type="EMBL" id="CP019434">
    <property type="protein sequence ID" value="APZ41717.1"/>
    <property type="molecule type" value="Genomic_DNA"/>
</dbReference>
<keyword evidence="2" id="KW-1185">Reference proteome</keyword>
<dbReference type="Proteomes" id="UP000243807">
    <property type="component" value="Chromosome"/>
</dbReference>
<evidence type="ECO:0008006" key="3">
    <source>
        <dbReference type="Google" id="ProtNLM"/>
    </source>
</evidence>
<dbReference type="KEGG" id="afy:BW247_00195"/>
<dbReference type="RefSeq" id="WP_076835049.1">
    <property type="nucleotide sequence ID" value="NZ_CP019434.1"/>
</dbReference>
<reference evidence="1 2" key="1">
    <citation type="submission" date="2017-01" db="EMBL/GenBank/DDBJ databases">
        <title>Draft sequence of Acidihalobacter ferrooxidans strain DSM 14175 (strain V8).</title>
        <authorList>
            <person name="Khaleque H.N."/>
            <person name="Ramsay J.P."/>
            <person name="Murphy R.J.T."/>
            <person name="Kaksonen A.H."/>
            <person name="Boxall N.J."/>
            <person name="Watkin E.L.J."/>
        </authorList>
    </citation>
    <scope>NUCLEOTIDE SEQUENCE [LARGE SCALE GENOMIC DNA]</scope>
    <source>
        <strain evidence="1 2">V8</strain>
    </source>
</reference>
<dbReference type="OrthoDB" id="5794373at2"/>
<evidence type="ECO:0000313" key="1">
    <source>
        <dbReference type="EMBL" id="APZ41717.1"/>
    </source>
</evidence>
<gene>
    <name evidence="1" type="ORF">BW247_00195</name>
</gene>
<accession>A0A1P8UCY5</accession>
<organism evidence="1 2">
    <name type="scientific">Acidihalobacter ferrooxydans</name>
    <dbReference type="NCBI Taxonomy" id="1765967"/>
    <lineage>
        <taxon>Bacteria</taxon>
        <taxon>Pseudomonadati</taxon>
        <taxon>Pseudomonadota</taxon>
        <taxon>Gammaproteobacteria</taxon>
        <taxon>Chromatiales</taxon>
        <taxon>Ectothiorhodospiraceae</taxon>
        <taxon>Acidihalobacter</taxon>
    </lineage>
</organism>